<organism evidence="2 3">
    <name type="scientific">Basidiobolus meristosporus CBS 931.73</name>
    <dbReference type="NCBI Taxonomy" id="1314790"/>
    <lineage>
        <taxon>Eukaryota</taxon>
        <taxon>Fungi</taxon>
        <taxon>Fungi incertae sedis</taxon>
        <taxon>Zoopagomycota</taxon>
        <taxon>Entomophthoromycotina</taxon>
        <taxon>Basidiobolomycetes</taxon>
        <taxon>Basidiobolales</taxon>
        <taxon>Basidiobolaceae</taxon>
        <taxon>Basidiobolus</taxon>
    </lineage>
</organism>
<dbReference type="InParanoid" id="A0A1Y1YB98"/>
<evidence type="ECO:0000313" key="2">
    <source>
        <dbReference type="EMBL" id="ORX95279.1"/>
    </source>
</evidence>
<dbReference type="PANTHER" id="PTHR11188">
    <property type="entry name" value="ARRESTIN DOMAIN CONTAINING PROTEIN"/>
    <property type="match status" value="1"/>
</dbReference>
<dbReference type="AlphaFoldDB" id="A0A1Y1YB98"/>
<evidence type="ECO:0000313" key="3">
    <source>
        <dbReference type="Proteomes" id="UP000193498"/>
    </source>
</evidence>
<dbReference type="Proteomes" id="UP000193498">
    <property type="component" value="Unassembled WGS sequence"/>
</dbReference>
<dbReference type="Gene3D" id="2.60.40.640">
    <property type="match status" value="1"/>
</dbReference>
<dbReference type="GO" id="GO:0005829">
    <property type="term" value="C:cytosol"/>
    <property type="evidence" value="ECO:0007669"/>
    <property type="project" value="TreeGrafter"/>
</dbReference>
<dbReference type="GO" id="GO:0005886">
    <property type="term" value="C:plasma membrane"/>
    <property type="evidence" value="ECO:0007669"/>
    <property type="project" value="TreeGrafter"/>
</dbReference>
<dbReference type="PANTHER" id="PTHR11188:SF17">
    <property type="entry name" value="FI21816P1"/>
    <property type="match status" value="1"/>
</dbReference>
<dbReference type="InterPro" id="IPR011021">
    <property type="entry name" value="Arrestin-like_N"/>
</dbReference>
<accession>A0A1Y1YB98</accession>
<evidence type="ECO:0000259" key="1">
    <source>
        <dbReference type="Pfam" id="PF00339"/>
    </source>
</evidence>
<dbReference type="GO" id="GO:0070086">
    <property type="term" value="P:ubiquitin-dependent endocytosis"/>
    <property type="evidence" value="ECO:0007669"/>
    <property type="project" value="TreeGrafter"/>
</dbReference>
<dbReference type="STRING" id="1314790.A0A1Y1YB98"/>
<dbReference type="EMBL" id="MCFE01000181">
    <property type="protein sequence ID" value="ORX95279.1"/>
    <property type="molecule type" value="Genomic_DNA"/>
</dbReference>
<reference evidence="2 3" key="1">
    <citation type="submission" date="2016-07" db="EMBL/GenBank/DDBJ databases">
        <title>Pervasive Adenine N6-methylation of Active Genes in Fungi.</title>
        <authorList>
            <consortium name="DOE Joint Genome Institute"/>
            <person name="Mondo S.J."/>
            <person name="Dannebaum R.O."/>
            <person name="Kuo R.C."/>
            <person name="Labutti K."/>
            <person name="Haridas S."/>
            <person name="Kuo A."/>
            <person name="Salamov A."/>
            <person name="Ahrendt S.R."/>
            <person name="Lipzen A."/>
            <person name="Sullivan W."/>
            <person name="Andreopoulos W.B."/>
            <person name="Clum A."/>
            <person name="Lindquist E."/>
            <person name="Daum C."/>
            <person name="Ramamoorthy G.K."/>
            <person name="Gryganskyi A."/>
            <person name="Culley D."/>
            <person name="Magnuson J.K."/>
            <person name="James T.Y."/>
            <person name="O'Malley M.A."/>
            <person name="Stajich J.E."/>
            <person name="Spatafora J.W."/>
            <person name="Visel A."/>
            <person name="Grigoriev I.V."/>
        </authorList>
    </citation>
    <scope>NUCLEOTIDE SEQUENCE [LARGE SCALE GENOMIC DNA]</scope>
    <source>
        <strain evidence="2 3">CBS 931.73</strain>
    </source>
</reference>
<protein>
    <recommendedName>
        <fullName evidence="1">Arrestin-like N-terminal domain-containing protein</fullName>
    </recommendedName>
</protein>
<gene>
    <name evidence="2" type="ORF">K493DRAFT_301580</name>
</gene>
<feature type="domain" description="Arrestin-like N-terminal" evidence="1">
    <location>
        <begin position="26"/>
        <end position="129"/>
    </location>
</feature>
<dbReference type="InterPro" id="IPR014756">
    <property type="entry name" value="Ig_E-set"/>
</dbReference>
<dbReference type="GO" id="GO:0030674">
    <property type="term" value="F:protein-macromolecule adaptor activity"/>
    <property type="evidence" value="ECO:0007669"/>
    <property type="project" value="TreeGrafter"/>
</dbReference>
<dbReference type="OrthoDB" id="2333384at2759"/>
<dbReference type="SUPFAM" id="SSF81296">
    <property type="entry name" value="E set domains"/>
    <property type="match status" value="1"/>
</dbReference>
<proteinExistence type="predicted"/>
<sequence length="328" mass="36837">MKTADCDILLEKSALVLHGCASEAAGAALRGVLVLRLKKETKVKSIRLQLEGRVQIAWESDRIYTVDETVIDNVLTIIRPNTGCVLPKGNTVYEFEFRFPGDLPETVFTPCGQIKYHINAVIERPHIFRDIYIQKPILVRRQPYLINSDTIDDSLNISQIYKNAANVQIQAPTRSYMFGETIPLHITLSYLMGNVSICRIALRLVQTMVLGIPGTSGTKKLQQWREISNNAVSCNEFIFNTRLPEDIFQPACSTKYIETTHEAILIISFTINGKVECGYVTFGINLTCKREEDESLPTYTPVKAEDASPKLPSYTEVTICTNQGLSLR</sequence>
<dbReference type="InterPro" id="IPR050357">
    <property type="entry name" value="Arrestin_domain-protein"/>
</dbReference>
<dbReference type="Pfam" id="PF00339">
    <property type="entry name" value="Arrestin_N"/>
    <property type="match status" value="1"/>
</dbReference>
<name>A0A1Y1YB98_9FUNG</name>
<dbReference type="GO" id="GO:0031625">
    <property type="term" value="F:ubiquitin protein ligase binding"/>
    <property type="evidence" value="ECO:0007669"/>
    <property type="project" value="TreeGrafter"/>
</dbReference>
<keyword evidence="3" id="KW-1185">Reference proteome</keyword>
<comment type="caution">
    <text evidence="2">The sequence shown here is derived from an EMBL/GenBank/DDBJ whole genome shotgun (WGS) entry which is preliminary data.</text>
</comment>
<dbReference type="InterPro" id="IPR014752">
    <property type="entry name" value="Arrestin-like_C"/>
</dbReference>